<proteinExistence type="predicted"/>
<evidence type="ECO:0000256" key="1">
    <source>
        <dbReference type="SAM" id="SignalP"/>
    </source>
</evidence>
<accession>A0A4V2HSD3</accession>
<evidence type="ECO:0008006" key="4">
    <source>
        <dbReference type="Google" id="ProtNLM"/>
    </source>
</evidence>
<protein>
    <recommendedName>
        <fullName evidence="4">Lipoprotein</fullName>
    </recommendedName>
</protein>
<feature type="signal peptide" evidence="1">
    <location>
        <begin position="1"/>
        <end position="18"/>
    </location>
</feature>
<sequence length="131" mass="15849">MRVLLSCFAILFSLSATCQKQIKNDKTNDVFNGSERDSLQLWFYDRSTVMGLNEDKRNEFYNTVLYHTYKMKALEKKEKGYTSDQIRQKFNELLLKQHKEVKTILDEKQYAYYLDTYDKLLRDIYDRKGWK</sequence>
<evidence type="ECO:0000313" key="3">
    <source>
        <dbReference type="Proteomes" id="UP000291981"/>
    </source>
</evidence>
<comment type="caution">
    <text evidence="2">The sequence shown here is derived from an EMBL/GenBank/DDBJ whole genome shotgun (WGS) entry which is preliminary data.</text>
</comment>
<dbReference type="Proteomes" id="UP000291981">
    <property type="component" value="Unassembled WGS sequence"/>
</dbReference>
<reference evidence="2 3" key="1">
    <citation type="submission" date="2019-02" db="EMBL/GenBank/DDBJ databases">
        <title>Draft genome sequence of Muricauda sp. 176CP4-71.</title>
        <authorList>
            <person name="Park J.-S."/>
        </authorList>
    </citation>
    <scope>NUCLEOTIDE SEQUENCE [LARGE SCALE GENOMIC DNA]</scope>
    <source>
        <strain evidence="2 3">176CP4-71</strain>
    </source>
</reference>
<dbReference type="AlphaFoldDB" id="A0A4V2HSD3"/>
<gene>
    <name evidence="2" type="ORF">EW142_11665</name>
</gene>
<dbReference type="EMBL" id="SGIU01000002">
    <property type="protein sequence ID" value="TAI47330.1"/>
    <property type="molecule type" value="Genomic_DNA"/>
</dbReference>
<organism evidence="2 3">
    <name type="scientific">Flagellimonas allohymeniacidonis</name>
    <dbReference type="NCBI Taxonomy" id="2517819"/>
    <lineage>
        <taxon>Bacteria</taxon>
        <taxon>Pseudomonadati</taxon>
        <taxon>Bacteroidota</taxon>
        <taxon>Flavobacteriia</taxon>
        <taxon>Flavobacteriales</taxon>
        <taxon>Flavobacteriaceae</taxon>
        <taxon>Flagellimonas</taxon>
    </lineage>
</organism>
<dbReference type="OrthoDB" id="1447971at2"/>
<feature type="chain" id="PRO_5020200626" description="Lipoprotein" evidence="1">
    <location>
        <begin position="19"/>
        <end position="131"/>
    </location>
</feature>
<dbReference type="RefSeq" id="WP_130614043.1">
    <property type="nucleotide sequence ID" value="NZ_SGIU01000002.1"/>
</dbReference>
<keyword evidence="3" id="KW-1185">Reference proteome</keyword>
<evidence type="ECO:0000313" key="2">
    <source>
        <dbReference type="EMBL" id="TAI47330.1"/>
    </source>
</evidence>
<keyword evidence="1" id="KW-0732">Signal</keyword>
<name>A0A4V2HSD3_9FLAO</name>